<name>A0ABY3BW07_9HYPH</name>
<sequence length="726" mass="82509">MRLPSAIKLDDLDDQELPPELVYEAIRNFDQLCIALRNEVLKIPEFMPPKVWVNNNIRLDHKLSQREGWLEYTGYQSALSDYFMDEACRQLTILKGTRIGWSLFIASIAMYIAGYLKKTVTISQPTEGDAQAFYKEVIEPMIACCKPRDEDGNEDEDQSKWLINQRIPGSWNLIQFKSGGCIRLIGATSDDNFRRFDSPFNFMDEYSADAYEPSKGSQGDKKSLFAERGGAHWHTLIGVGSSPLSKDNCRTYAEYLKSDKRVPWVSCPHCHRDQVMEWGDKDSKFGFKWTCDEITGFVKDAWYQCVGGCRITDRDKIALDRSLEYRPTDVPTTPGHYGLHIPQWLSFAGQANYKSICQRWLNSQGKPEELKTFTNNVLAWVWDEYTTSAMDANAVNSMLQPFPAEVPDDVVVLTAGGDTQDNKEGTALAAMASRELAVIGWNALGQFRVIGHWKVLGEPGDASSDAALRSLLDRPYYKRDGSKWFIQASAHDFGGKGYADEVRMFTNSFDRRRNVWAIKGNRHRMDFVWPKKRSSQSKEKNGNVYYTIDSHLARDGIFRLMQLKGDKEPLIPSTLGSAYLDRLMCQERFRKEGKWHWRKKEGRRAEEEWMCLAYAYAALKGLQLALPKLWKDLNLAARDRDVPELIFDPQTGEIGYDGVDKSAMAAFVRQTVEGDDIREVQISQPGSAKEQKTNNAAVEAVVPLVAVGEQQVRKRKRRAGGIVGYS</sequence>
<dbReference type="Pfam" id="PF05876">
    <property type="entry name" value="GpA_ATPase"/>
    <property type="match status" value="1"/>
</dbReference>
<proteinExistence type="predicted"/>
<dbReference type="InterPro" id="IPR046453">
    <property type="entry name" value="GpA_ATPase"/>
</dbReference>
<evidence type="ECO:0000313" key="3">
    <source>
        <dbReference type="EMBL" id="TRA96838.1"/>
    </source>
</evidence>
<feature type="domain" description="Terminase large subunit GpA endonuclease" evidence="2">
    <location>
        <begin position="337"/>
        <end position="625"/>
    </location>
</feature>
<evidence type="ECO:0000313" key="4">
    <source>
        <dbReference type="Proteomes" id="UP000319481"/>
    </source>
</evidence>
<feature type="domain" description="Phage terminase large subunit GpA ATPase" evidence="1">
    <location>
        <begin position="72"/>
        <end position="316"/>
    </location>
</feature>
<dbReference type="RefSeq" id="WP_142911542.1">
    <property type="nucleotide sequence ID" value="NZ_JAPZLP010000001.1"/>
</dbReference>
<keyword evidence="4" id="KW-1185">Reference proteome</keyword>
<dbReference type="InterPro" id="IPR027417">
    <property type="entry name" value="P-loop_NTPase"/>
</dbReference>
<evidence type="ECO:0000259" key="1">
    <source>
        <dbReference type="Pfam" id="PF05876"/>
    </source>
</evidence>
<protein>
    <recommendedName>
        <fullName evidence="5">Terminase</fullName>
    </recommendedName>
</protein>
<accession>A0ABY3BW07</accession>
<dbReference type="Gene3D" id="3.40.50.300">
    <property type="entry name" value="P-loop containing nucleotide triphosphate hydrolases"/>
    <property type="match status" value="1"/>
</dbReference>
<evidence type="ECO:0008006" key="5">
    <source>
        <dbReference type="Google" id="ProtNLM"/>
    </source>
</evidence>
<comment type="caution">
    <text evidence="3">The sequence shown here is derived from an EMBL/GenBank/DDBJ whole genome shotgun (WGS) entry which is preliminary data.</text>
</comment>
<organism evidence="3 4">
    <name type="scientific">Agrobacterium salinitolerans</name>
    <dbReference type="NCBI Taxonomy" id="1183413"/>
    <lineage>
        <taxon>Bacteria</taxon>
        <taxon>Pseudomonadati</taxon>
        <taxon>Pseudomonadota</taxon>
        <taxon>Alphaproteobacteria</taxon>
        <taxon>Hyphomicrobiales</taxon>
        <taxon>Rhizobiaceae</taxon>
        <taxon>Rhizobium/Agrobacterium group</taxon>
        <taxon>Agrobacterium</taxon>
    </lineage>
</organism>
<dbReference type="InterPro" id="IPR046454">
    <property type="entry name" value="GpA_endonuclease"/>
</dbReference>
<reference evidence="3 4" key="1">
    <citation type="journal article" date="2019" name="Appl. Microbiol. Biotechnol.">
        <title>Differential efficiency of wild type rhizogenic strains for rol gene transformation of plants.</title>
        <authorList>
            <person name="Desmet S."/>
            <person name="De Keyser E."/>
            <person name="Van Vaerenbergh J."/>
            <person name="Baeyen S."/>
            <person name="Van Huylenbroeck J."/>
            <person name="Geelen D."/>
            <person name="Dhooghe E."/>
        </authorList>
    </citation>
    <scope>NUCLEOTIDE SEQUENCE [LARGE SCALE GENOMIC DNA]</scope>
    <source>
        <strain evidence="3 4">GBBC3283</strain>
    </source>
</reference>
<evidence type="ECO:0000259" key="2">
    <source>
        <dbReference type="Pfam" id="PF20454"/>
    </source>
</evidence>
<gene>
    <name evidence="3" type="ORF">EXN23_00955</name>
</gene>
<dbReference type="Proteomes" id="UP000319481">
    <property type="component" value="Unassembled WGS sequence"/>
</dbReference>
<dbReference type="EMBL" id="SGNZ01000001">
    <property type="protein sequence ID" value="TRA96838.1"/>
    <property type="molecule type" value="Genomic_DNA"/>
</dbReference>
<dbReference type="Pfam" id="PF20454">
    <property type="entry name" value="GpA_nuclease"/>
    <property type="match status" value="1"/>
</dbReference>